<protein>
    <recommendedName>
        <fullName evidence="7">Major facilitator superfamily (MFS) profile domain-containing protein</fullName>
    </recommendedName>
</protein>
<feature type="transmembrane region" description="Helical" evidence="6">
    <location>
        <begin position="68"/>
        <end position="85"/>
    </location>
</feature>
<dbReference type="PROSITE" id="PS50850">
    <property type="entry name" value="MFS"/>
    <property type="match status" value="1"/>
</dbReference>
<dbReference type="EMBL" id="JAJGCB010000014">
    <property type="protein sequence ID" value="KAJ8989375.1"/>
    <property type="molecule type" value="Genomic_DNA"/>
</dbReference>
<comment type="subcellular location">
    <subcellularLocation>
        <location evidence="1">Membrane</location>
        <topology evidence="1">Multi-pass membrane protein</topology>
    </subcellularLocation>
</comment>
<dbReference type="PANTHER" id="PTHR43791:SF38">
    <property type="entry name" value="MAJOR FACILITATOR SUPERFAMILY (MFS) PROFILE DOMAIN-CONTAINING PROTEIN"/>
    <property type="match status" value="1"/>
</dbReference>
<feature type="transmembrane region" description="Helical" evidence="6">
    <location>
        <begin position="430"/>
        <end position="449"/>
    </location>
</feature>
<feature type="transmembrane region" description="Helical" evidence="6">
    <location>
        <begin position="108"/>
        <end position="126"/>
    </location>
</feature>
<dbReference type="GO" id="GO:0022857">
    <property type="term" value="F:transmembrane transporter activity"/>
    <property type="evidence" value="ECO:0007669"/>
    <property type="project" value="InterPro"/>
</dbReference>
<feature type="transmembrane region" description="Helical" evidence="6">
    <location>
        <begin position="339"/>
        <end position="358"/>
    </location>
</feature>
<dbReference type="Pfam" id="PF07690">
    <property type="entry name" value="MFS_1"/>
    <property type="match status" value="1"/>
</dbReference>
<keyword evidence="2" id="KW-0813">Transport</keyword>
<evidence type="ECO:0000256" key="4">
    <source>
        <dbReference type="ARBA" id="ARBA00022989"/>
    </source>
</evidence>
<evidence type="ECO:0000313" key="8">
    <source>
        <dbReference type="EMBL" id="KAJ8989375.1"/>
    </source>
</evidence>
<dbReference type="PANTHER" id="PTHR43791">
    <property type="entry name" value="PERMEASE-RELATED"/>
    <property type="match status" value="1"/>
</dbReference>
<feature type="transmembrane region" description="Helical" evidence="6">
    <location>
        <begin position="232"/>
        <end position="254"/>
    </location>
</feature>
<sequence length="508" mass="56406">MEGTRKDVKDATMPQVHKVTSTDFNEGEIVVEEGAPRGHYGFSGDEVELALRGYAPNTQLEKKMIRKVDLSLLPMLWLMCVMAYVDRNNIGNANAAGMSEDIGLSDNQYAFLISIFFIAYLVWEVPSNMILARVRPSWYLSGLMITWGAVCCAMSKVKNSRDILVCRFFLGMIEAGFFPGVLYIMSCWYKRNEIGKRFSLFYTAICFSGAAAGLIAGAVISGLEGHGGIAGWRWLFLIEGLVTIGIGILAKFVLLDYPHIPSKRLTPEERAISIARIMHDKQETEIRTRKLNPWQSFKAAIVDLRMYVFIAVYVCQNSATSVSYFIPTVLKSMGYTGTSAQWMTVPIWATGTAVLLLLPQSSDRFKERRWHIVGGLSVAWISAVVGLTCTSNDKVRYAFMCLYIGGLYPTAPLILSWVSETLSLPAEKRAVCIAITNSIGSASAIYASYFWPSSDAPRYKTGFACVISFIGVSLILAASVPLIFRVLPKFTTKAERELEIEEEVQARS</sequence>
<feature type="domain" description="Major facilitator superfamily (MFS) profile" evidence="7">
    <location>
        <begin position="72"/>
        <end position="491"/>
    </location>
</feature>
<evidence type="ECO:0000259" key="7">
    <source>
        <dbReference type="PROSITE" id="PS50850"/>
    </source>
</evidence>
<proteinExistence type="predicted"/>
<feature type="transmembrane region" description="Helical" evidence="6">
    <location>
        <begin position="397"/>
        <end position="418"/>
    </location>
</feature>
<dbReference type="GO" id="GO:0016020">
    <property type="term" value="C:membrane"/>
    <property type="evidence" value="ECO:0007669"/>
    <property type="project" value="UniProtKB-SubCell"/>
</dbReference>
<keyword evidence="4 6" id="KW-1133">Transmembrane helix</keyword>
<evidence type="ECO:0000256" key="1">
    <source>
        <dbReference type="ARBA" id="ARBA00004141"/>
    </source>
</evidence>
<name>A0AAN6EPV2_EXODE</name>
<accession>A0AAN6EPV2</accession>
<dbReference type="AlphaFoldDB" id="A0AAN6EPV2"/>
<keyword evidence="5 6" id="KW-0472">Membrane</keyword>
<comment type="caution">
    <text evidence="8">The sequence shown here is derived from an EMBL/GenBank/DDBJ whole genome shotgun (WGS) entry which is preliminary data.</text>
</comment>
<organism evidence="8 9">
    <name type="scientific">Exophiala dermatitidis</name>
    <name type="common">Black yeast-like fungus</name>
    <name type="synonym">Wangiella dermatitidis</name>
    <dbReference type="NCBI Taxonomy" id="5970"/>
    <lineage>
        <taxon>Eukaryota</taxon>
        <taxon>Fungi</taxon>
        <taxon>Dikarya</taxon>
        <taxon>Ascomycota</taxon>
        <taxon>Pezizomycotina</taxon>
        <taxon>Eurotiomycetes</taxon>
        <taxon>Chaetothyriomycetidae</taxon>
        <taxon>Chaetothyriales</taxon>
        <taxon>Herpotrichiellaceae</taxon>
        <taxon>Exophiala</taxon>
    </lineage>
</organism>
<feature type="transmembrane region" description="Helical" evidence="6">
    <location>
        <begin position="461"/>
        <end position="484"/>
    </location>
</feature>
<dbReference type="FunFam" id="1.20.1250.20:FF:000057">
    <property type="entry name" value="MFS general substrate transporter"/>
    <property type="match status" value="1"/>
</dbReference>
<dbReference type="Gene3D" id="1.20.1250.20">
    <property type="entry name" value="MFS general substrate transporter like domains"/>
    <property type="match status" value="2"/>
</dbReference>
<dbReference type="SUPFAM" id="SSF103473">
    <property type="entry name" value="MFS general substrate transporter"/>
    <property type="match status" value="1"/>
</dbReference>
<dbReference type="InterPro" id="IPR036259">
    <property type="entry name" value="MFS_trans_sf"/>
</dbReference>
<dbReference type="InterPro" id="IPR020846">
    <property type="entry name" value="MFS_dom"/>
</dbReference>
<evidence type="ECO:0000313" key="9">
    <source>
        <dbReference type="Proteomes" id="UP001161757"/>
    </source>
</evidence>
<evidence type="ECO:0000256" key="5">
    <source>
        <dbReference type="ARBA" id="ARBA00023136"/>
    </source>
</evidence>
<gene>
    <name evidence="8" type="ORF">HRR80_006613</name>
</gene>
<feature type="transmembrane region" description="Helical" evidence="6">
    <location>
        <begin position="200"/>
        <end position="220"/>
    </location>
</feature>
<feature type="transmembrane region" description="Helical" evidence="6">
    <location>
        <begin position="306"/>
        <end position="327"/>
    </location>
</feature>
<dbReference type="InterPro" id="IPR011701">
    <property type="entry name" value="MFS"/>
</dbReference>
<dbReference type="FunFam" id="1.20.1250.20:FF:000013">
    <property type="entry name" value="MFS general substrate transporter"/>
    <property type="match status" value="1"/>
</dbReference>
<evidence type="ECO:0000256" key="2">
    <source>
        <dbReference type="ARBA" id="ARBA00022448"/>
    </source>
</evidence>
<feature type="transmembrane region" description="Helical" evidence="6">
    <location>
        <begin position="138"/>
        <end position="156"/>
    </location>
</feature>
<feature type="transmembrane region" description="Helical" evidence="6">
    <location>
        <begin position="168"/>
        <end position="188"/>
    </location>
</feature>
<evidence type="ECO:0000256" key="3">
    <source>
        <dbReference type="ARBA" id="ARBA00022692"/>
    </source>
</evidence>
<reference evidence="8" key="1">
    <citation type="submission" date="2023-01" db="EMBL/GenBank/DDBJ databases">
        <title>Exophiala dermititidis isolated from Cystic Fibrosis Patient.</title>
        <authorList>
            <person name="Kurbessoian T."/>
            <person name="Crocker A."/>
            <person name="Murante D."/>
            <person name="Hogan D.A."/>
            <person name="Stajich J.E."/>
        </authorList>
    </citation>
    <scope>NUCLEOTIDE SEQUENCE</scope>
    <source>
        <strain evidence="8">Ex8</strain>
    </source>
</reference>
<keyword evidence="3 6" id="KW-0812">Transmembrane</keyword>
<feature type="transmembrane region" description="Helical" evidence="6">
    <location>
        <begin position="370"/>
        <end position="391"/>
    </location>
</feature>
<dbReference type="Proteomes" id="UP001161757">
    <property type="component" value="Unassembled WGS sequence"/>
</dbReference>
<evidence type="ECO:0000256" key="6">
    <source>
        <dbReference type="SAM" id="Phobius"/>
    </source>
</evidence>